<protein>
    <recommendedName>
        <fullName evidence="10">DoxX family protein</fullName>
    </recommendedName>
</protein>
<organism evidence="8 9">
    <name type="scientific">Candidatus Taylorbacteria bacterium RIFCSPLOWO2_01_FULL_48_100</name>
    <dbReference type="NCBI Taxonomy" id="1802322"/>
    <lineage>
        <taxon>Bacteria</taxon>
        <taxon>Candidatus Tayloriibacteriota</taxon>
    </lineage>
</organism>
<accession>A0A1G2NFT1</accession>
<dbReference type="AlphaFoldDB" id="A0A1G2NFT1"/>
<keyword evidence="4 7" id="KW-0812">Transmembrane</keyword>
<feature type="transmembrane region" description="Helical" evidence="7">
    <location>
        <begin position="81"/>
        <end position="114"/>
    </location>
</feature>
<dbReference type="Proteomes" id="UP000177797">
    <property type="component" value="Unassembled WGS sequence"/>
</dbReference>
<evidence type="ECO:0000256" key="6">
    <source>
        <dbReference type="ARBA" id="ARBA00023136"/>
    </source>
</evidence>
<keyword evidence="3" id="KW-1003">Cell membrane</keyword>
<keyword evidence="6 7" id="KW-0472">Membrane</keyword>
<evidence type="ECO:0008006" key="10">
    <source>
        <dbReference type="Google" id="ProtNLM"/>
    </source>
</evidence>
<dbReference type="Pfam" id="PF07681">
    <property type="entry name" value="DoxX"/>
    <property type="match status" value="1"/>
</dbReference>
<dbReference type="InterPro" id="IPR032808">
    <property type="entry name" value="DoxX"/>
</dbReference>
<evidence type="ECO:0000313" key="9">
    <source>
        <dbReference type="Proteomes" id="UP000177797"/>
    </source>
</evidence>
<comment type="caution">
    <text evidence="8">The sequence shown here is derived from an EMBL/GenBank/DDBJ whole genome shotgun (WGS) entry which is preliminary data.</text>
</comment>
<dbReference type="PANTHER" id="PTHR33452:SF1">
    <property type="entry name" value="INNER MEMBRANE PROTEIN YPHA-RELATED"/>
    <property type="match status" value="1"/>
</dbReference>
<evidence type="ECO:0000313" key="8">
    <source>
        <dbReference type="EMBL" id="OHA34934.1"/>
    </source>
</evidence>
<evidence type="ECO:0000256" key="5">
    <source>
        <dbReference type="ARBA" id="ARBA00022989"/>
    </source>
</evidence>
<dbReference type="PANTHER" id="PTHR33452">
    <property type="entry name" value="OXIDOREDUCTASE CATD-RELATED"/>
    <property type="match status" value="1"/>
</dbReference>
<reference evidence="8 9" key="1">
    <citation type="journal article" date="2016" name="Nat. Commun.">
        <title>Thousands of microbial genomes shed light on interconnected biogeochemical processes in an aquifer system.</title>
        <authorList>
            <person name="Anantharaman K."/>
            <person name="Brown C.T."/>
            <person name="Hug L.A."/>
            <person name="Sharon I."/>
            <person name="Castelle C.J."/>
            <person name="Probst A.J."/>
            <person name="Thomas B.C."/>
            <person name="Singh A."/>
            <person name="Wilkins M.J."/>
            <person name="Karaoz U."/>
            <person name="Brodie E.L."/>
            <person name="Williams K.H."/>
            <person name="Hubbard S.S."/>
            <person name="Banfield J.F."/>
        </authorList>
    </citation>
    <scope>NUCLEOTIDE SEQUENCE [LARGE SCALE GENOMIC DNA]</scope>
</reference>
<feature type="transmembrane region" description="Helical" evidence="7">
    <location>
        <begin position="12"/>
        <end position="33"/>
    </location>
</feature>
<evidence type="ECO:0000256" key="4">
    <source>
        <dbReference type="ARBA" id="ARBA00022692"/>
    </source>
</evidence>
<comment type="similarity">
    <text evidence="2">Belongs to the DoxX family.</text>
</comment>
<dbReference type="EMBL" id="MHSA01000004">
    <property type="protein sequence ID" value="OHA34934.1"/>
    <property type="molecule type" value="Genomic_DNA"/>
</dbReference>
<name>A0A1G2NFT1_9BACT</name>
<evidence type="ECO:0000256" key="7">
    <source>
        <dbReference type="SAM" id="Phobius"/>
    </source>
</evidence>
<dbReference type="GO" id="GO:0005886">
    <property type="term" value="C:plasma membrane"/>
    <property type="evidence" value="ECO:0007669"/>
    <property type="project" value="UniProtKB-SubCell"/>
</dbReference>
<gene>
    <name evidence="8" type="ORF">A2938_02205</name>
</gene>
<feature type="transmembrane region" description="Helical" evidence="7">
    <location>
        <begin position="53"/>
        <end position="74"/>
    </location>
</feature>
<evidence type="ECO:0000256" key="3">
    <source>
        <dbReference type="ARBA" id="ARBA00022475"/>
    </source>
</evidence>
<comment type="subcellular location">
    <subcellularLocation>
        <location evidence="1">Cell membrane</location>
        <topology evidence="1">Multi-pass membrane protein</topology>
    </subcellularLocation>
</comment>
<dbReference type="InterPro" id="IPR051907">
    <property type="entry name" value="DoxX-like_oxidoreductase"/>
</dbReference>
<proteinExistence type="inferred from homology"/>
<sequence>MCKSSWRKWCTTDSGLLALRIGIGAIFVYTGWLKVSDLSVTVTQFSGMGFAPFWAYIVSFVEIIGGVAVLLGIYTRVSAKLLAIIMLVAVYVSRGNLLMALTPISLFFSLLALALSGGGKYSVLHKGCCGCGCILPCSCGKCDECKSCEGSDVK</sequence>
<keyword evidence="5 7" id="KW-1133">Transmembrane helix</keyword>
<evidence type="ECO:0000256" key="1">
    <source>
        <dbReference type="ARBA" id="ARBA00004651"/>
    </source>
</evidence>
<evidence type="ECO:0000256" key="2">
    <source>
        <dbReference type="ARBA" id="ARBA00006679"/>
    </source>
</evidence>